<evidence type="ECO:0008006" key="5">
    <source>
        <dbReference type="Google" id="ProtNLM"/>
    </source>
</evidence>
<evidence type="ECO:0000256" key="1">
    <source>
        <dbReference type="SAM" id="Coils"/>
    </source>
</evidence>
<feature type="region of interest" description="Disordered" evidence="2">
    <location>
        <begin position="1043"/>
        <end position="1101"/>
    </location>
</feature>
<dbReference type="AlphaFoldDB" id="A0A813LF77"/>
<name>A0A813LF77_POLGL</name>
<feature type="region of interest" description="Disordered" evidence="2">
    <location>
        <begin position="968"/>
        <end position="993"/>
    </location>
</feature>
<organism evidence="3 4">
    <name type="scientific">Polarella glacialis</name>
    <name type="common">Dinoflagellate</name>
    <dbReference type="NCBI Taxonomy" id="89957"/>
    <lineage>
        <taxon>Eukaryota</taxon>
        <taxon>Sar</taxon>
        <taxon>Alveolata</taxon>
        <taxon>Dinophyceae</taxon>
        <taxon>Suessiales</taxon>
        <taxon>Suessiaceae</taxon>
        <taxon>Polarella</taxon>
    </lineage>
</organism>
<gene>
    <name evidence="3" type="ORF">PGLA2088_LOCUS46358</name>
</gene>
<reference evidence="3" key="1">
    <citation type="submission" date="2021-02" db="EMBL/GenBank/DDBJ databases">
        <authorList>
            <person name="Dougan E. K."/>
            <person name="Rhodes N."/>
            <person name="Thang M."/>
            <person name="Chan C."/>
        </authorList>
    </citation>
    <scope>NUCLEOTIDE SEQUENCE</scope>
</reference>
<evidence type="ECO:0000313" key="3">
    <source>
        <dbReference type="EMBL" id="CAE8732342.1"/>
    </source>
</evidence>
<dbReference type="EMBL" id="CAJNNW010036140">
    <property type="protein sequence ID" value="CAE8732342.1"/>
    <property type="molecule type" value="Genomic_DNA"/>
</dbReference>
<feature type="compositionally biased region" description="Basic residues" evidence="2">
    <location>
        <begin position="1092"/>
        <end position="1101"/>
    </location>
</feature>
<comment type="caution">
    <text evidence="3">The sequence shown here is derived from an EMBL/GenBank/DDBJ whole genome shotgun (WGS) entry which is preliminary data.</text>
</comment>
<dbReference type="Proteomes" id="UP000626109">
    <property type="component" value="Unassembled WGS sequence"/>
</dbReference>
<evidence type="ECO:0000313" key="4">
    <source>
        <dbReference type="Proteomes" id="UP000626109"/>
    </source>
</evidence>
<accession>A0A813LF77</accession>
<sequence length="1101" mass="117555">MPRALYHTNALITGLYLRNRGSRSAHWLKWERQGGLSGAGFTLDPNKRFVLKGVPLAVVMMALMCTRIGWQPDSSRLHQHGEPNDYMHHMQNDGADETHHMRHEGANETPSVNVVADLGWPQPVPAYAAEQIAAVELRVQQAREQADSTIAAVRRVQMDAERQVAGFAAARTRAEELSTQAMCRAARAEVSLEAARAAAAAAIRAASEAARAETAAAVRAANEASRADTAAAIRAAREAAQAEAAAAIRLAEEENALEEEVVALVSVIDRLDDRIEVLENRALERLREVPSSVVAGDGPVSAGAKEFARQSMWNCQRSDNRQAKSWRSGFIGALPSADERKAHEVTHLPYQQWCPVCVSCKAADSPHHRLPKEGADGTPVVEFDYGFVSPTGQADECEAPVVLVALHQHGEPNDYMHHMQNDGADETHHMRHEGANETPSVNVAADRGWPQPVPAYAAEQIAAVELRVQQAREQADSTIAAVRRVQMDAERQVAGFAAARTRAEELSTQAMCRAARAEVSLEAARAAAAATIRAASEAARAETAAAVRAASEAARADTAAAIRAAREAAQAEAAAAIRLAEEENERDEFMLPRNLRTQSQKMAAPALSAARAAHEVFCWMTVLTACCSISLGGAAGFALQCVLGVASVWIDWRISPTTEANLSRLAAHGYGRHSIMVLMLVNLVSTNALVALIAAHFQCFEAPLRLDGALAAAVGTNLVASELAFTAGHYLLHKSCTLAPFHVLHHCCRPCSWSSNLLFHPLDMAIEFTGPFFVLLATHRLIWRDPLALLVSLTVLHTWYAVDHSENARLYHYYHHKHIDAVYTIYIRVRFGPRGETAAAAESERQVAGVDQVKLLLKKDAYDSGIGDDVGDSDSSSGDEAGDLDGEPGGADLLKRKETKKNIHQQFNQATLLTVDWSASDAKEASKPSAPAPPPQRQVLPAVTPAVIAPVPTAASVESLQDASAAASASGSGARWRTRAQGRQAAGPQDAENGMAGIDRVALEDDGLDIAAELEAVAAEAAELEAQLAAAAETEIVAAAEAEAAGSSTWSGGVEWASLGSSAGGAGSATAPEVAADEDAMEEDDDLGSAVVKRKRKKIRR</sequence>
<feature type="compositionally biased region" description="Acidic residues" evidence="2">
    <location>
        <begin position="1075"/>
        <end position="1087"/>
    </location>
</feature>
<protein>
    <recommendedName>
        <fullName evidence="5">Fatty acid hydroxylase domain-containing protein</fullName>
    </recommendedName>
</protein>
<proteinExistence type="predicted"/>
<feature type="region of interest" description="Disordered" evidence="2">
    <location>
        <begin position="866"/>
        <end position="892"/>
    </location>
</feature>
<feature type="compositionally biased region" description="Low complexity" evidence="2">
    <location>
        <begin position="866"/>
        <end position="879"/>
    </location>
</feature>
<feature type="coiled-coil region" evidence="1">
    <location>
        <begin position="261"/>
        <end position="288"/>
    </location>
</feature>
<evidence type="ECO:0000256" key="2">
    <source>
        <dbReference type="SAM" id="MobiDB-lite"/>
    </source>
</evidence>
<keyword evidence="1" id="KW-0175">Coiled coil</keyword>